<dbReference type="OrthoDB" id="272077at2759"/>
<gene>
    <name evidence="3" type="ORF">INT47_010327</name>
</gene>
<evidence type="ECO:0008006" key="5">
    <source>
        <dbReference type="Google" id="ProtNLM"/>
    </source>
</evidence>
<sequence>MQSLSSRWKQFHPFNRSQDNPPIAAVKNANEIDSSPLKSVIKTNSRTSTKIDMMTDQQSEESVKIDLPHTADLKNIDTVPMDIFLQEEARGSSSSSLLNMVQEFIQSTDSLNEMEEKAAPSLEKLPTNLLLPSILALHRSFIGGGPSIAGSTVTCGSEFHDKWSIPDSIEQVKTLCETERLEGTPQSQLALCLHLMESAWQADPENNTLISPEPAKNQNLFSTLLPHHAQQPGTLGEAMVMEARQMLKQLANSSQNLGQGGEAEAQFLLACCYGMGALGWPVNHYRAFQWYNQASKQNHPEATYRTAVCYELGIGTEKDGGRAIAYYRKATHLSHVPSMYKLGVILMRGYCGNPVSKREAVVWLQRAASTAMAPFVPGDDVTTIGGTDGVALPHALHALAMVQLTKECDETSMIPDPVYAIKLLHNASRLGYAPSQSKLGECYECGHFCAEDEPQSIYWYTLAAEQDYPEACLALSGWYLTGSLKTNTLKQSDSQAYLWARKAASLAKQVHRFKSLSAKTYYTLGLYHENGIGVPKSIDTAVKWYKKAAHYGHVEAIKLIRSQHSAVI</sequence>
<keyword evidence="4" id="KW-1185">Reference proteome</keyword>
<evidence type="ECO:0000256" key="2">
    <source>
        <dbReference type="SAM" id="MobiDB-lite"/>
    </source>
</evidence>
<dbReference type="InterPro" id="IPR051726">
    <property type="entry name" value="Chitin_Synth_Reg"/>
</dbReference>
<proteinExistence type="predicted"/>
<keyword evidence="1" id="KW-0677">Repeat</keyword>
<accession>A0A8H7QJS2</accession>
<name>A0A8H7QJS2_9FUNG</name>
<dbReference type="PANTHER" id="PTHR46430">
    <property type="entry name" value="PROTEIN SKT5-RELATED"/>
    <property type="match status" value="1"/>
</dbReference>
<dbReference type="Gene3D" id="1.25.40.10">
    <property type="entry name" value="Tetratricopeptide repeat domain"/>
    <property type="match status" value="2"/>
</dbReference>
<dbReference type="SUPFAM" id="SSF81901">
    <property type="entry name" value="HCP-like"/>
    <property type="match status" value="2"/>
</dbReference>
<protein>
    <recommendedName>
        <fullName evidence="5">HCP-like protein</fullName>
    </recommendedName>
</protein>
<reference evidence="3" key="1">
    <citation type="submission" date="2020-12" db="EMBL/GenBank/DDBJ databases">
        <title>Metabolic potential, ecology and presence of endohyphal bacteria is reflected in genomic diversity of Mucoromycotina.</title>
        <authorList>
            <person name="Muszewska A."/>
            <person name="Okrasinska A."/>
            <person name="Steczkiewicz K."/>
            <person name="Drgas O."/>
            <person name="Orlowska M."/>
            <person name="Perlinska-Lenart U."/>
            <person name="Aleksandrzak-Piekarczyk T."/>
            <person name="Szatraj K."/>
            <person name="Zielenkiewicz U."/>
            <person name="Pilsyk S."/>
            <person name="Malc E."/>
            <person name="Mieczkowski P."/>
            <person name="Kruszewska J.S."/>
            <person name="Biernat P."/>
            <person name="Pawlowska J."/>
        </authorList>
    </citation>
    <scope>NUCLEOTIDE SEQUENCE</scope>
    <source>
        <strain evidence="3">WA0000017839</strain>
    </source>
</reference>
<dbReference type="Pfam" id="PF08238">
    <property type="entry name" value="Sel1"/>
    <property type="match status" value="7"/>
</dbReference>
<evidence type="ECO:0000313" key="3">
    <source>
        <dbReference type="EMBL" id="KAG2193549.1"/>
    </source>
</evidence>
<comment type="caution">
    <text evidence="3">The sequence shown here is derived from an EMBL/GenBank/DDBJ whole genome shotgun (WGS) entry which is preliminary data.</text>
</comment>
<evidence type="ECO:0000256" key="1">
    <source>
        <dbReference type="ARBA" id="ARBA00022737"/>
    </source>
</evidence>
<dbReference type="EMBL" id="JAEPRD010000228">
    <property type="protein sequence ID" value="KAG2193549.1"/>
    <property type="molecule type" value="Genomic_DNA"/>
</dbReference>
<dbReference type="Proteomes" id="UP000603453">
    <property type="component" value="Unassembled WGS sequence"/>
</dbReference>
<organism evidence="3 4">
    <name type="scientific">Mucor saturninus</name>
    <dbReference type="NCBI Taxonomy" id="64648"/>
    <lineage>
        <taxon>Eukaryota</taxon>
        <taxon>Fungi</taxon>
        <taxon>Fungi incertae sedis</taxon>
        <taxon>Mucoromycota</taxon>
        <taxon>Mucoromycotina</taxon>
        <taxon>Mucoromycetes</taxon>
        <taxon>Mucorales</taxon>
        <taxon>Mucorineae</taxon>
        <taxon>Mucoraceae</taxon>
        <taxon>Mucor</taxon>
    </lineage>
</organism>
<dbReference type="AlphaFoldDB" id="A0A8H7QJS2"/>
<evidence type="ECO:0000313" key="4">
    <source>
        <dbReference type="Proteomes" id="UP000603453"/>
    </source>
</evidence>
<feature type="region of interest" description="Disordered" evidence="2">
    <location>
        <begin position="1"/>
        <end position="22"/>
    </location>
</feature>
<dbReference type="SMART" id="SM00671">
    <property type="entry name" value="SEL1"/>
    <property type="match status" value="7"/>
</dbReference>
<dbReference type="InterPro" id="IPR011990">
    <property type="entry name" value="TPR-like_helical_dom_sf"/>
</dbReference>
<dbReference type="InterPro" id="IPR006597">
    <property type="entry name" value="Sel1-like"/>
</dbReference>